<dbReference type="InterPro" id="IPR034122">
    <property type="entry name" value="Retropepsin-like_bacterial"/>
</dbReference>
<proteinExistence type="predicted"/>
<reference evidence="4" key="1">
    <citation type="submission" date="2019-03" db="EMBL/GenBank/DDBJ databases">
        <title>Lake Tanganyika Metagenome-Assembled Genomes (MAGs).</title>
        <authorList>
            <person name="Tran P."/>
        </authorList>
    </citation>
    <scope>NUCLEOTIDE SEQUENCE</scope>
    <source>
        <strain evidence="4">K_DeepCast_65m_m2_066</strain>
    </source>
</reference>
<feature type="domain" description="Peptidase A2" evidence="3">
    <location>
        <begin position="108"/>
        <end position="122"/>
    </location>
</feature>
<feature type="region of interest" description="Disordered" evidence="2">
    <location>
        <begin position="55"/>
        <end position="82"/>
    </location>
</feature>
<evidence type="ECO:0000313" key="5">
    <source>
        <dbReference type="Proteomes" id="UP000712673"/>
    </source>
</evidence>
<dbReference type="Pfam" id="PF13511">
    <property type="entry name" value="DUF4124"/>
    <property type="match status" value="1"/>
</dbReference>
<protein>
    <submittedName>
        <fullName evidence="4">DUF4124 domain-containing protein</fullName>
    </submittedName>
</protein>
<dbReference type="SUPFAM" id="SSF50630">
    <property type="entry name" value="Acid proteases"/>
    <property type="match status" value="1"/>
</dbReference>
<dbReference type="InterPro" id="IPR001995">
    <property type="entry name" value="Peptidase_A2_cat"/>
</dbReference>
<evidence type="ECO:0000256" key="1">
    <source>
        <dbReference type="ARBA" id="ARBA00022801"/>
    </source>
</evidence>
<dbReference type="AlphaFoldDB" id="A0A937W3Z9"/>
<dbReference type="Gene3D" id="2.40.70.10">
    <property type="entry name" value="Acid Proteases"/>
    <property type="match status" value="1"/>
</dbReference>
<gene>
    <name evidence="4" type="ORF">FJZ47_13025</name>
</gene>
<dbReference type="Proteomes" id="UP000712673">
    <property type="component" value="Unassembled WGS sequence"/>
</dbReference>
<accession>A0A937W3Z9</accession>
<evidence type="ECO:0000313" key="4">
    <source>
        <dbReference type="EMBL" id="MBM3224711.1"/>
    </source>
</evidence>
<dbReference type="InterPro" id="IPR025392">
    <property type="entry name" value="DUF4124"/>
</dbReference>
<keyword evidence="1" id="KW-0378">Hydrolase</keyword>
<dbReference type="InterPro" id="IPR021109">
    <property type="entry name" value="Peptidase_aspartic_dom_sf"/>
</dbReference>
<dbReference type="CDD" id="cd05483">
    <property type="entry name" value="retropepsin_like_bacteria"/>
    <property type="match status" value="1"/>
</dbReference>
<comment type="caution">
    <text evidence="4">The sequence shown here is derived from an EMBL/GenBank/DDBJ whole genome shotgun (WGS) entry which is preliminary data.</text>
</comment>
<dbReference type="GO" id="GO:0004190">
    <property type="term" value="F:aspartic-type endopeptidase activity"/>
    <property type="evidence" value="ECO:0007669"/>
    <property type="project" value="InterPro"/>
</dbReference>
<evidence type="ECO:0000259" key="3">
    <source>
        <dbReference type="PROSITE" id="PS50175"/>
    </source>
</evidence>
<dbReference type="EMBL" id="VGLS01000388">
    <property type="protein sequence ID" value="MBM3224711.1"/>
    <property type="molecule type" value="Genomic_DNA"/>
</dbReference>
<organism evidence="4 5">
    <name type="scientific">Tectimicrobiota bacterium</name>
    <dbReference type="NCBI Taxonomy" id="2528274"/>
    <lineage>
        <taxon>Bacteria</taxon>
        <taxon>Pseudomonadati</taxon>
        <taxon>Nitrospinota/Tectimicrobiota group</taxon>
        <taxon>Candidatus Tectimicrobiota</taxon>
    </lineage>
</organism>
<evidence type="ECO:0000256" key="2">
    <source>
        <dbReference type="SAM" id="MobiDB-lite"/>
    </source>
</evidence>
<dbReference type="GO" id="GO:0006508">
    <property type="term" value="P:proteolysis"/>
    <property type="evidence" value="ECO:0007669"/>
    <property type="project" value="InterPro"/>
</dbReference>
<dbReference type="Pfam" id="PF13650">
    <property type="entry name" value="Asp_protease_2"/>
    <property type="match status" value="1"/>
</dbReference>
<dbReference type="PROSITE" id="PS00141">
    <property type="entry name" value="ASP_PROTEASE"/>
    <property type="match status" value="1"/>
</dbReference>
<dbReference type="InterPro" id="IPR001969">
    <property type="entry name" value="Aspartic_peptidase_AS"/>
</dbReference>
<dbReference type="PROSITE" id="PS50175">
    <property type="entry name" value="ASP_PROT_RETROV"/>
    <property type="match status" value="1"/>
</dbReference>
<name>A0A937W3Z9_UNCTE</name>
<sequence length="279" mass="30866">MLSVRHLAWVILCITLSPAHAEIYKWVDRHGRIHFSDTTAGIPPEYHDRIEATGALPSSLVPPPTPHSEPTAHLASAPRPAPTSYTVPLRRDGNAMLVDALLGGTVPTRLLLDTGAEFTVISSVAARRLALNTLHAVVIPLRSASGIFLAPLLKVPSIAVGEAAVQDVEVIVHDATPGLDGLLGMSFLDHFLVTINPSDERLMLTPSAARLDRELYGGHPREWWSRKFRFYRSQIESVRSYLGGRYAPELERTLRYFRTELEALDRLASQVGVPQDWRH</sequence>